<feature type="compositionally biased region" description="Basic and acidic residues" evidence="4">
    <location>
        <begin position="65"/>
        <end position="74"/>
    </location>
</feature>
<reference evidence="6 7" key="1">
    <citation type="submission" date="2020-10" db="EMBL/GenBank/DDBJ databases">
        <title>The Coptis chinensis genome and diversification of protoberbering-type alkaloids.</title>
        <authorList>
            <person name="Wang B."/>
            <person name="Shu S."/>
            <person name="Song C."/>
            <person name="Liu Y."/>
        </authorList>
    </citation>
    <scope>NUCLEOTIDE SEQUENCE [LARGE SCALE GENOMIC DNA]</scope>
    <source>
        <strain evidence="6">HL-2020</strain>
        <tissue evidence="6">Leaf</tissue>
    </source>
</reference>
<dbReference type="GO" id="GO:0003677">
    <property type="term" value="F:DNA binding"/>
    <property type="evidence" value="ECO:0007669"/>
    <property type="project" value="UniProtKB-KW"/>
</dbReference>
<organism evidence="6 7">
    <name type="scientific">Coptis chinensis</name>
    <dbReference type="NCBI Taxonomy" id="261450"/>
    <lineage>
        <taxon>Eukaryota</taxon>
        <taxon>Viridiplantae</taxon>
        <taxon>Streptophyta</taxon>
        <taxon>Embryophyta</taxon>
        <taxon>Tracheophyta</taxon>
        <taxon>Spermatophyta</taxon>
        <taxon>Magnoliopsida</taxon>
        <taxon>Ranunculales</taxon>
        <taxon>Ranunculaceae</taxon>
        <taxon>Coptidoideae</taxon>
        <taxon>Coptis</taxon>
    </lineage>
</organism>
<comment type="subcellular location">
    <subcellularLocation>
        <location evidence="1">Nucleus</location>
    </subcellularLocation>
</comment>
<dbReference type="Proteomes" id="UP000631114">
    <property type="component" value="Unassembled WGS sequence"/>
</dbReference>
<feature type="region of interest" description="Disordered" evidence="4">
    <location>
        <begin position="1"/>
        <end position="82"/>
    </location>
</feature>
<dbReference type="InterPro" id="IPR043452">
    <property type="entry name" value="BZIP46-like"/>
</dbReference>
<dbReference type="Gene3D" id="1.20.5.170">
    <property type="match status" value="1"/>
</dbReference>
<sequence>MWSSGGEEIIFSTTNNSNQRTSSFSKSSSSSSYQSQSPFSASSPLQTPRTKTMEEVWEDIGLSSVDHHPTREALGRVPPKPHSCDNHYNPNTFRGNNLQEFLARPFSSRDSLGSSNSTHEFRHFGSSPTPTPPTALCLNSVPEFHYLDNTSNTLGPLHSQLDNQSNDVASSFGTSFNSPFDVLGPCSAFSPFGKKRDSESEDNVGDRRSKRMIKNRESAARSRSRKQAYTNELENKVERLTLENERLKQQEQVYLAAAAAAAQLPKRHMLQRTSTAPF</sequence>
<evidence type="ECO:0000313" key="6">
    <source>
        <dbReference type="EMBL" id="KAF9621442.1"/>
    </source>
</evidence>
<dbReference type="PANTHER" id="PTHR22952:SF433">
    <property type="entry name" value="PROTEIN FD"/>
    <property type="match status" value="1"/>
</dbReference>
<evidence type="ECO:0000256" key="1">
    <source>
        <dbReference type="ARBA" id="ARBA00004123"/>
    </source>
</evidence>
<dbReference type="GO" id="GO:0003700">
    <property type="term" value="F:DNA-binding transcription factor activity"/>
    <property type="evidence" value="ECO:0007669"/>
    <property type="project" value="InterPro"/>
</dbReference>
<evidence type="ECO:0000256" key="2">
    <source>
        <dbReference type="ARBA" id="ARBA00023125"/>
    </source>
</evidence>
<keyword evidence="3" id="KW-0539">Nucleus</keyword>
<dbReference type="GO" id="GO:0045893">
    <property type="term" value="P:positive regulation of DNA-templated transcription"/>
    <property type="evidence" value="ECO:0007669"/>
    <property type="project" value="InterPro"/>
</dbReference>
<name>A0A835M9J5_9MAGN</name>
<feature type="domain" description="BZIP" evidence="5">
    <location>
        <begin position="205"/>
        <end position="250"/>
    </location>
</feature>
<dbReference type="OrthoDB" id="644067at2759"/>
<evidence type="ECO:0000256" key="4">
    <source>
        <dbReference type="SAM" id="MobiDB-lite"/>
    </source>
</evidence>
<evidence type="ECO:0000313" key="7">
    <source>
        <dbReference type="Proteomes" id="UP000631114"/>
    </source>
</evidence>
<dbReference type="FunFam" id="1.20.5.170:FF:000036">
    <property type="entry name" value="ABSCISIC ACID-INSENSITIVE 5-like protein 2"/>
    <property type="match status" value="1"/>
</dbReference>
<protein>
    <recommendedName>
        <fullName evidence="5">BZIP domain-containing protein</fullName>
    </recommendedName>
</protein>
<feature type="compositionally biased region" description="Low complexity" evidence="4">
    <location>
        <begin position="12"/>
        <end position="44"/>
    </location>
</feature>
<feature type="region of interest" description="Disordered" evidence="4">
    <location>
        <begin position="191"/>
        <end position="227"/>
    </location>
</feature>
<keyword evidence="7" id="KW-1185">Reference proteome</keyword>
<dbReference type="PANTHER" id="PTHR22952">
    <property type="entry name" value="CAMP-RESPONSE ELEMENT BINDING PROTEIN-RELATED"/>
    <property type="match status" value="1"/>
</dbReference>
<dbReference type="GO" id="GO:0005634">
    <property type="term" value="C:nucleus"/>
    <property type="evidence" value="ECO:0007669"/>
    <property type="project" value="UniProtKB-SubCell"/>
</dbReference>
<dbReference type="EMBL" id="JADFTS010000002">
    <property type="protein sequence ID" value="KAF9621442.1"/>
    <property type="molecule type" value="Genomic_DNA"/>
</dbReference>
<dbReference type="SMART" id="SM00338">
    <property type="entry name" value="BRLZ"/>
    <property type="match status" value="1"/>
</dbReference>
<evidence type="ECO:0000259" key="5">
    <source>
        <dbReference type="PROSITE" id="PS50217"/>
    </source>
</evidence>
<evidence type="ECO:0000256" key="3">
    <source>
        <dbReference type="ARBA" id="ARBA00023242"/>
    </source>
</evidence>
<accession>A0A835M9J5</accession>
<dbReference type="AlphaFoldDB" id="A0A835M9J5"/>
<dbReference type="Pfam" id="PF00170">
    <property type="entry name" value="bZIP_1"/>
    <property type="match status" value="1"/>
</dbReference>
<gene>
    <name evidence="6" type="ORF">IFM89_021481</name>
</gene>
<dbReference type="CDD" id="cd14707">
    <property type="entry name" value="bZIP_plant_BZIP46"/>
    <property type="match status" value="1"/>
</dbReference>
<comment type="caution">
    <text evidence="6">The sequence shown here is derived from an EMBL/GenBank/DDBJ whole genome shotgun (WGS) entry which is preliminary data.</text>
</comment>
<dbReference type="InterPro" id="IPR004827">
    <property type="entry name" value="bZIP"/>
</dbReference>
<proteinExistence type="predicted"/>
<dbReference type="InterPro" id="IPR046347">
    <property type="entry name" value="bZIP_sf"/>
</dbReference>
<dbReference type="PROSITE" id="PS50217">
    <property type="entry name" value="BZIP"/>
    <property type="match status" value="1"/>
</dbReference>
<dbReference type="SUPFAM" id="SSF57959">
    <property type="entry name" value="Leucine zipper domain"/>
    <property type="match status" value="1"/>
</dbReference>
<feature type="region of interest" description="Disordered" evidence="4">
    <location>
        <begin position="109"/>
        <end position="135"/>
    </location>
</feature>
<feature type="compositionally biased region" description="Polar residues" evidence="4">
    <location>
        <begin position="109"/>
        <end position="118"/>
    </location>
</feature>
<keyword evidence="2" id="KW-0238">DNA-binding</keyword>